<dbReference type="AlphaFoldDB" id="X1PNY3"/>
<accession>X1PNY3</accession>
<proteinExistence type="predicted"/>
<sequence length="42" mass="4307">MMGAAVGDIYLESVTPPVPTQLAVIEGVAGSYTVKARVAQLC</sequence>
<evidence type="ECO:0000313" key="1">
    <source>
        <dbReference type="EMBL" id="GAI57987.1"/>
    </source>
</evidence>
<name>X1PNY3_9ZZZZ</name>
<protein>
    <submittedName>
        <fullName evidence="1">Uncharacterized protein</fullName>
    </submittedName>
</protein>
<reference evidence="1" key="1">
    <citation type="journal article" date="2014" name="Front. Microbiol.">
        <title>High frequency of phylogenetically diverse reductive dehalogenase-homologous genes in deep subseafloor sedimentary metagenomes.</title>
        <authorList>
            <person name="Kawai M."/>
            <person name="Futagami T."/>
            <person name="Toyoda A."/>
            <person name="Takaki Y."/>
            <person name="Nishi S."/>
            <person name="Hori S."/>
            <person name="Arai W."/>
            <person name="Tsubouchi T."/>
            <person name="Morono Y."/>
            <person name="Uchiyama I."/>
            <person name="Ito T."/>
            <person name="Fujiyama A."/>
            <person name="Inagaki F."/>
            <person name="Takami H."/>
        </authorList>
    </citation>
    <scope>NUCLEOTIDE SEQUENCE</scope>
    <source>
        <strain evidence="1">Expedition CK06-06</strain>
    </source>
</reference>
<comment type="caution">
    <text evidence="1">The sequence shown here is derived from an EMBL/GenBank/DDBJ whole genome shotgun (WGS) entry which is preliminary data.</text>
</comment>
<dbReference type="EMBL" id="BARV01036922">
    <property type="protein sequence ID" value="GAI57987.1"/>
    <property type="molecule type" value="Genomic_DNA"/>
</dbReference>
<organism evidence="1">
    <name type="scientific">marine sediment metagenome</name>
    <dbReference type="NCBI Taxonomy" id="412755"/>
    <lineage>
        <taxon>unclassified sequences</taxon>
        <taxon>metagenomes</taxon>
        <taxon>ecological metagenomes</taxon>
    </lineage>
</organism>
<gene>
    <name evidence="1" type="ORF">S06H3_57239</name>
</gene>